<gene>
    <name evidence="2" type="ORF">GCM10010423_29650</name>
</gene>
<evidence type="ECO:0000313" key="2">
    <source>
        <dbReference type="EMBL" id="GAA2532091.1"/>
    </source>
</evidence>
<proteinExistence type="predicted"/>
<feature type="compositionally biased region" description="Low complexity" evidence="1">
    <location>
        <begin position="1"/>
        <end position="11"/>
    </location>
</feature>
<sequence length="88" mass="9197">MLAVPAVAAGERAADGRKTAPRAELEARRLELAVTCFGERFAAELTTDFPAVDPRTVDGSSFTSPQRAGASQPSPASCSTHWAAPSRP</sequence>
<dbReference type="Proteomes" id="UP001501095">
    <property type="component" value="Unassembled WGS sequence"/>
</dbReference>
<accession>A0ABP6B2C4</accession>
<evidence type="ECO:0000313" key="3">
    <source>
        <dbReference type="Proteomes" id="UP001501095"/>
    </source>
</evidence>
<protein>
    <submittedName>
        <fullName evidence="2">Uncharacterized protein</fullName>
    </submittedName>
</protein>
<keyword evidence="3" id="KW-1185">Reference proteome</keyword>
<name>A0ABP6B2C4_9ACTN</name>
<organism evidence="2 3">
    <name type="scientific">Streptomyces levis</name>
    <dbReference type="NCBI Taxonomy" id="285566"/>
    <lineage>
        <taxon>Bacteria</taxon>
        <taxon>Bacillati</taxon>
        <taxon>Actinomycetota</taxon>
        <taxon>Actinomycetes</taxon>
        <taxon>Kitasatosporales</taxon>
        <taxon>Streptomycetaceae</taxon>
        <taxon>Streptomyces</taxon>
    </lineage>
</organism>
<dbReference type="EMBL" id="BAAATM010000009">
    <property type="protein sequence ID" value="GAA2532091.1"/>
    <property type="molecule type" value="Genomic_DNA"/>
</dbReference>
<evidence type="ECO:0000256" key="1">
    <source>
        <dbReference type="SAM" id="MobiDB-lite"/>
    </source>
</evidence>
<feature type="compositionally biased region" description="Basic and acidic residues" evidence="1">
    <location>
        <begin position="12"/>
        <end position="22"/>
    </location>
</feature>
<feature type="region of interest" description="Disordered" evidence="1">
    <location>
        <begin position="51"/>
        <end position="88"/>
    </location>
</feature>
<reference evidence="3" key="1">
    <citation type="journal article" date="2019" name="Int. J. Syst. Evol. Microbiol.">
        <title>The Global Catalogue of Microorganisms (GCM) 10K type strain sequencing project: providing services to taxonomists for standard genome sequencing and annotation.</title>
        <authorList>
            <consortium name="The Broad Institute Genomics Platform"/>
            <consortium name="The Broad Institute Genome Sequencing Center for Infectious Disease"/>
            <person name="Wu L."/>
            <person name="Ma J."/>
        </authorList>
    </citation>
    <scope>NUCLEOTIDE SEQUENCE [LARGE SCALE GENOMIC DNA]</scope>
    <source>
        <strain evidence="3">JCM 6924</strain>
    </source>
</reference>
<feature type="region of interest" description="Disordered" evidence="1">
    <location>
        <begin position="1"/>
        <end position="22"/>
    </location>
</feature>
<comment type="caution">
    <text evidence="2">The sequence shown here is derived from an EMBL/GenBank/DDBJ whole genome shotgun (WGS) entry which is preliminary data.</text>
</comment>
<feature type="compositionally biased region" description="Polar residues" evidence="1">
    <location>
        <begin position="58"/>
        <end position="80"/>
    </location>
</feature>